<dbReference type="EMBL" id="SNRW01009157">
    <property type="protein sequence ID" value="KAA6378412.1"/>
    <property type="molecule type" value="Genomic_DNA"/>
</dbReference>
<accession>A0A5J4V7J2</accession>
<sequence>MLAWKMATDDSFMQGLIQQSIAIAPVQSIGQPYTFYANKTALRGKLCVVSENFGFMSLLTIENNVYSPQHDVFGFE</sequence>
<organism evidence="1 2">
    <name type="scientific">Streblomastix strix</name>
    <dbReference type="NCBI Taxonomy" id="222440"/>
    <lineage>
        <taxon>Eukaryota</taxon>
        <taxon>Metamonada</taxon>
        <taxon>Preaxostyla</taxon>
        <taxon>Oxymonadida</taxon>
        <taxon>Streblomastigidae</taxon>
        <taxon>Streblomastix</taxon>
    </lineage>
</organism>
<dbReference type="AlphaFoldDB" id="A0A5J4V7J2"/>
<evidence type="ECO:0000313" key="2">
    <source>
        <dbReference type="Proteomes" id="UP000324800"/>
    </source>
</evidence>
<name>A0A5J4V7J2_9EUKA</name>
<dbReference type="Proteomes" id="UP000324800">
    <property type="component" value="Unassembled WGS sequence"/>
</dbReference>
<protein>
    <submittedName>
        <fullName evidence="1">Uncharacterized protein</fullName>
    </submittedName>
</protein>
<gene>
    <name evidence="1" type="ORF">EZS28_026061</name>
</gene>
<comment type="caution">
    <text evidence="1">The sequence shown here is derived from an EMBL/GenBank/DDBJ whole genome shotgun (WGS) entry which is preliminary data.</text>
</comment>
<reference evidence="1 2" key="1">
    <citation type="submission" date="2019-03" db="EMBL/GenBank/DDBJ databases">
        <title>Single cell metagenomics reveals metabolic interactions within the superorganism composed of flagellate Streblomastix strix and complex community of Bacteroidetes bacteria on its surface.</title>
        <authorList>
            <person name="Treitli S.C."/>
            <person name="Kolisko M."/>
            <person name="Husnik F."/>
            <person name="Keeling P."/>
            <person name="Hampl V."/>
        </authorList>
    </citation>
    <scope>NUCLEOTIDE SEQUENCE [LARGE SCALE GENOMIC DNA]</scope>
    <source>
        <strain evidence="1">ST1C</strain>
    </source>
</reference>
<proteinExistence type="predicted"/>
<evidence type="ECO:0000313" key="1">
    <source>
        <dbReference type="EMBL" id="KAA6378412.1"/>
    </source>
</evidence>